<dbReference type="RefSeq" id="WP_044011735.1">
    <property type="nucleotide sequence ID" value="NZ_CCVW01000003.1"/>
</dbReference>
<dbReference type="Proteomes" id="UP000044071">
    <property type="component" value="Unassembled WGS sequence"/>
</dbReference>
<protein>
    <submittedName>
        <fullName evidence="1">Uncharacterized protein</fullName>
    </submittedName>
</protein>
<reference evidence="1 2" key="1">
    <citation type="submission" date="2014-06" db="EMBL/GenBank/DDBJ databases">
        <authorList>
            <person name="Urmite Genomes Urmite Genomes"/>
        </authorList>
    </citation>
    <scope>NUCLEOTIDE SEQUENCE [LARGE SCALE GENOMIC DNA]</scope>
</reference>
<dbReference type="eggNOG" id="ENOG5032BHR">
    <property type="taxonomic scope" value="Bacteria"/>
</dbReference>
<proteinExistence type="predicted"/>
<organism evidence="1 2">
    <name type="scientific">Legionella massiliensis</name>
    <dbReference type="NCBI Taxonomy" id="1034943"/>
    <lineage>
        <taxon>Bacteria</taxon>
        <taxon>Pseudomonadati</taxon>
        <taxon>Pseudomonadota</taxon>
        <taxon>Gammaproteobacteria</taxon>
        <taxon>Legionellales</taxon>
        <taxon>Legionellaceae</taxon>
        <taxon>Legionella</taxon>
    </lineage>
</organism>
<dbReference type="EMBL" id="CCSB01000003">
    <property type="protein sequence ID" value="CDZ78610.1"/>
    <property type="molecule type" value="Genomic_DNA"/>
</dbReference>
<evidence type="ECO:0000313" key="1">
    <source>
        <dbReference type="EMBL" id="CDZ78610.1"/>
    </source>
</evidence>
<gene>
    <name evidence="1" type="ORF">BN59_02920</name>
</gene>
<keyword evidence="2" id="KW-1185">Reference proteome</keyword>
<dbReference type="STRING" id="1034943.BN59_02920"/>
<accession>A0A078KVY9</accession>
<sequence>MPEFAELQDSAKDFSRRLIRAYAHQYSAGAFFSTCIAFAPNTQLISYANLIEEIANGINFYLPANIETKKLVLTGIFVHLWYQYNSNLQWFLNSPLIKLLQECLCINSLAEIDKTTYRECLNALINFCSWVNDNQAFIEIQPIYDAMPAEMQGNLNSQRYAPFPEDFCLTSTLSELIVIKSPF</sequence>
<evidence type="ECO:0000313" key="2">
    <source>
        <dbReference type="Proteomes" id="UP000044071"/>
    </source>
</evidence>
<dbReference type="OrthoDB" id="5639563at2"/>
<dbReference type="AlphaFoldDB" id="A0A078KVY9"/>
<name>A0A078KVY9_9GAMM</name>